<evidence type="ECO:0000256" key="1">
    <source>
        <dbReference type="ARBA" id="ARBA00010791"/>
    </source>
</evidence>
<dbReference type="GO" id="GO:0035556">
    <property type="term" value="P:intracellular signal transduction"/>
    <property type="evidence" value="ECO:0007669"/>
    <property type="project" value="TreeGrafter"/>
</dbReference>
<dbReference type="GeneID" id="18910727"/>
<dbReference type="Proteomes" id="UP000008370">
    <property type="component" value="Unassembled WGS sequence"/>
</dbReference>
<dbReference type="PANTHER" id="PTHR24346">
    <property type="entry name" value="MAP/MICROTUBULE AFFINITY-REGULATING KINASE"/>
    <property type="match status" value="1"/>
</dbReference>
<organism evidence="9 10">
    <name type="scientific">Phanerochaete carnosa (strain HHB-10118-sp)</name>
    <name type="common">White-rot fungus</name>
    <name type="synonym">Peniophora carnosa</name>
    <dbReference type="NCBI Taxonomy" id="650164"/>
    <lineage>
        <taxon>Eukaryota</taxon>
        <taxon>Fungi</taxon>
        <taxon>Dikarya</taxon>
        <taxon>Basidiomycota</taxon>
        <taxon>Agaricomycotina</taxon>
        <taxon>Agaricomycetes</taxon>
        <taxon>Polyporales</taxon>
        <taxon>Phanerochaetaceae</taxon>
        <taxon>Phanerochaete</taxon>
    </lineage>
</organism>
<dbReference type="STRING" id="650164.K5WRK1"/>
<sequence length="219" mass="24884">MHRHQEIAEGTFNFGKVKMVIHTVTGHRVAMKFISKQVINATKTRTRMQREVKYMQTLRHAHIIKLYEVIPTPTDIVIVLEYADGDPFNYIVANGRIPEPRARWVFQQLISGIEYSHRLNIVRRDLKQENVSFADFGLSNDIKDGGFLNTSSYLSPDAKNLIMGMLAVGPMKRITVSEILQHPFFTADLPRYTPATTRTRLGPATLASPATKGSRLRAY</sequence>
<comment type="similarity">
    <text evidence="1">Belongs to the protein kinase superfamily. CAMK Ser/Thr protein kinase family. NIM1 subfamily.</text>
</comment>
<dbReference type="OrthoDB" id="193931at2759"/>
<dbReference type="SUPFAM" id="SSF56112">
    <property type="entry name" value="Protein kinase-like (PK-like)"/>
    <property type="match status" value="1"/>
</dbReference>
<keyword evidence="4" id="KW-0547">Nucleotide-binding</keyword>
<evidence type="ECO:0000256" key="2">
    <source>
        <dbReference type="ARBA" id="ARBA00022527"/>
    </source>
</evidence>
<evidence type="ECO:0000313" key="9">
    <source>
        <dbReference type="EMBL" id="EKM61864.1"/>
    </source>
</evidence>
<name>K5WRK1_PHACS</name>
<dbReference type="KEGG" id="pco:PHACADRAFT_191055"/>
<protein>
    <recommendedName>
        <fullName evidence="8">Protein kinase domain-containing protein</fullName>
    </recommendedName>
</protein>
<evidence type="ECO:0000259" key="8">
    <source>
        <dbReference type="PROSITE" id="PS50011"/>
    </source>
</evidence>
<dbReference type="GO" id="GO:0005524">
    <property type="term" value="F:ATP binding"/>
    <property type="evidence" value="ECO:0007669"/>
    <property type="project" value="UniProtKB-KW"/>
</dbReference>
<proteinExistence type="inferred from homology"/>
<keyword evidence="6" id="KW-0067">ATP-binding</keyword>
<dbReference type="Pfam" id="PF00069">
    <property type="entry name" value="Pkinase"/>
    <property type="match status" value="1"/>
</dbReference>
<reference evidence="9 10" key="1">
    <citation type="journal article" date="2012" name="BMC Genomics">
        <title>Comparative genomics of the white-rot fungi, Phanerochaete carnosa and P. chrysosporium, to elucidate the genetic basis of the distinct wood types they colonize.</title>
        <authorList>
            <person name="Suzuki H."/>
            <person name="MacDonald J."/>
            <person name="Syed K."/>
            <person name="Salamov A."/>
            <person name="Hori C."/>
            <person name="Aerts A."/>
            <person name="Henrissat B."/>
            <person name="Wiebenga A."/>
            <person name="vanKuyk P.A."/>
            <person name="Barry K."/>
            <person name="Lindquist E."/>
            <person name="LaButti K."/>
            <person name="Lapidus A."/>
            <person name="Lucas S."/>
            <person name="Coutinho P."/>
            <person name="Gong Y."/>
            <person name="Samejima M."/>
            <person name="Mahadevan R."/>
            <person name="Abou-Zaid M."/>
            <person name="de Vries R.P."/>
            <person name="Igarashi K."/>
            <person name="Yadav J.S."/>
            <person name="Grigoriev I.V."/>
            <person name="Master E.R."/>
        </authorList>
    </citation>
    <scope>NUCLEOTIDE SEQUENCE [LARGE SCALE GENOMIC DNA]</scope>
    <source>
        <strain evidence="9 10">HHB-10118-sp</strain>
    </source>
</reference>
<keyword evidence="2" id="KW-0723">Serine/threonine-protein kinase</keyword>
<evidence type="ECO:0000256" key="4">
    <source>
        <dbReference type="ARBA" id="ARBA00022741"/>
    </source>
</evidence>
<keyword evidence="5" id="KW-0418">Kinase</keyword>
<feature type="domain" description="Protein kinase" evidence="8">
    <location>
        <begin position="3"/>
        <end position="219"/>
    </location>
</feature>
<dbReference type="EMBL" id="JH930468">
    <property type="protein sequence ID" value="EKM61864.1"/>
    <property type="molecule type" value="Genomic_DNA"/>
</dbReference>
<dbReference type="RefSeq" id="XP_007391257.1">
    <property type="nucleotide sequence ID" value="XM_007391195.1"/>
</dbReference>
<dbReference type="GO" id="GO:0004674">
    <property type="term" value="F:protein serine/threonine kinase activity"/>
    <property type="evidence" value="ECO:0007669"/>
    <property type="project" value="UniProtKB-KW"/>
</dbReference>
<dbReference type="InterPro" id="IPR000719">
    <property type="entry name" value="Prot_kinase_dom"/>
</dbReference>
<feature type="region of interest" description="Disordered" evidence="7">
    <location>
        <begin position="200"/>
        <end position="219"/>
    </location>
</feature>
<evidence type="ECO:0000256" key="7">
    <source>
        <dbReference type="SAM" id="MobiDB-lite"/>
    </source>
</evidence>
<dbReference type="HOGENOM" id="CLU_1261922_0_0_1"/>
<evidence type="ECO:0000313" key="10">
    <source>
        <dbReference type="Proteomes" id="UP000008370"/>
    </source>
</evidence>
<dbReference type="Gene3D" id="1.10.510.10">
    <property type="entry name" value="Transferase(Phosphotransferase) domain 1"/>
    <property type="match status" value="2"/>
</dbReference>
<dbReference type="GO" id="GO:0005737">
    <property type="term" value="C:cytoplasm"/>
    <property type="evidence" value="ECO:0007669"/>
    <property type="project" value="TreeGrafter"/>
</dbReference>
<accession>K5WRK1</accession>
<dbReference type="InterPro" id="IPR011009">
    <property type="entry name" value="Kinase-like_dom_sf"/>
</dbReference>
<evidence type="ECO:0000256" key="3">
    <source>
        <dbReference type="ARBA" id="ARBA00022679"/>
    </source>
</evidence>
<evidence type="ECO:0000256" key="6">
    <source>
        <dbReference type="ARBA" id="ARBA00022840"/>
    </source>
</evidence>
<keyword evidence="10" id="KW-1185">Reference proteome</keyword>
<evidence type="ECO:0000256" key="5">
    <source>
        <dbReference type="ARBA" id="ARBA00022777"/>
    </source>
</evidence>
<keyword evidence="3" id="KW-0808">Transferase</keyword>
<dbReference type="PROSITE" id="PS50011">
    <property type="entry name" value="PROTEIN_KINASE_DOM"/>
    <property type="match status" value="1"/>
</dbReference>
<dbReference type="AlphaFoldDB" id="K5WRK1"/>
<dbReference type="InParanoid" id="K5WRK1"/>
<gene>
    <name evidence="9" type="ORF">PHACADRAFT_191055</name>
</gene>
<dbReference type="SMART" id="SM00220">
    <property type="entry name" value="S_TKc"/>
    <property type="match status" value="1"/>
</dbReference>
<dbReference type="PANTHER" id="PTHR24346:SF82">
    <property type="entry name" value="KP78A-RELATED"/>
    <property type="match status" value="1"/>
</dbReference>